<sequence>MDNAYSFFVKGGARRRKRCYFVYGNVTYNHYVNVNFYVYASSYAYVPIPFWNVCIGKKVLPMSQP</sequence>
<dbReference type="Proteomes" id="UP001360560">
    <property type="component" value="Unassembled WGS sequence"/>
</dbReference>
<evidence type="ECO:0000313" key="1">
    <source>
        <dbReference type="EMBL" id="GMM36964.1"/>
    </source>
</evidence>
<accession>A0AAV5QQH8</accession>
<evidence type="ECO:0000313" key="2">
    <source>
        <dbReference type="Proteomes" id="UP001360560"/>
    </source>
</evidence>
<reference evidence="1 2" key="1">
    <citation type="journal article" date="2023" name="Elife">
        <title>Identification of key yeast species and microbe-microbe interactions impacting larval growth of Drosophila in the wild.</title>
        <authorList>
            <person name="Mure A."/>
            <person name="Sugiura Y."/>
            <person name="Maeda R."/>
            <person name="Honda K."/>
            <person name="Sakurai N."/>
            <person name="Takahashi Y."/>
            <person name="Watada M."/>
            <person name="Katoh T."/>
            <person name="Gotoh A."/>
            <person name="Gotoh Y."/>
            <person name="Taniguchi I."/>
            <person name="Nakamura K."/>
            <person name="Hayashi T."/>
            <person name="Katayama T."/>
            <person name="Uemura T."/>
            <person name="Hattori Y."/>
        </authorList>
    </citation>
    <scope>NUCLEOTIDE SEQUENCE [LARGE SCALE GENOMIC DNA]</scope>
    <source>
        <strain evidence="1 2">SC-9</strain>
    </source>
</reference>
<dbReference type="RefSeq" id="XP_064853960.1">
    <property type="nucleotide sequence ID" value="XM_064997888.1"/>
</dbReference>
<dbReference type="AlphaFoldDB" id="A0AAV5QQH8"/>
<comment type="caution">
    <text evidence="1">The sequence shown here is derived from an EMBL/GenBank/DDBJ whole genome shotgun (WGS) entry which is preliminary data.</text>
</comment>
<name>A0AAV5QQH8_9ASCO</name>
<organism evidence="1 2">
    <name type="scientific">Saccharomycopsis crataegensis</name>
    <dbReference type="NCBI Taxonomy" id="43959"/>
    <lineage>
        <taxon>Eukaryota</taxon>
        <taxon>Fungi</taxon>
        <taxon>Dikarya</taxon>
        <taxon>Ascomycota</taxon>
        <taxon>Saccharomycotina</taxon>
        <taxon>Saccharomycetes</taxon>
        <taxon>Saccharomycopsidaceae</taxon>
        <taxon>Saccharomycopsis</taxon>
    </lineage>
</organism>
<dbReference type="EMBL" id="BTFZ01000011">
    <property type="protein sequence ID" value="GMM36964.1"/>
    <property type="molecule type" value="Genomic_DNA"/>
</dbReference>
<gene>
    <name evidence="1" type="ORF">DASC09_042890</name>
</gene>
<protein>
    <submittedName>
        <fullName evidence="1">Uncharacterized protein</fullName>
    </submittedName>
</protein>
<keyword evidence="2" id="KW-1185">Reference proteome</keyword>
<dbReference type="GeneID" id="90074939"/>
<proteinExistence type="predicted"/>